<dbReference type="Proteomes" id="UP001168821">
    <property type="component" value="Unassembled WGS sequence"/>
</dbReference>
<dbReference type="EMBL" id="JALNTZ010000004">
    <property type="protein sequence ID" value="KAJ3654291.1"/>
    <property type="molecule type" value="Genomic_DNA"/>
</dbReference>
<evidence type="ECO:0000313" key="2">
    <source>
        <dbReference type="EMBL" id="KAJ3654291.1"/>
    </source>
</evidence>
<protein>
    <submittedName>
        <fullName evidence="2">Uncharacterized protein</fullName>
    </submittedName>
</protein>
<gene>
    <name evidence="2" type="ORF">Zmor_013487</name>
</gene>
<name>A0AA38MFI4_9CUCU</name>
<proteinExistence type="predicted"/>
<keyword evidence="1" id="KW-0732">Signal</keyword>
<accession>A0AA38MFI4</accession>
<feature type="signal peptide" evidence="1">
    <location>
        <begin position="1"/>
        <end position="19"/>
    </location>
</feature>
<dbReference type="AlphaFoldDB" id="A0AA38MFI4"/>
<evidence type="ECO:0000313" key="3">
    <source>
        <dbReference type="Proteomes" id="UP001168821"/>
    </source>
</evidence>
<keyword evidence="3" id="KW-1185">Reference proteome</keyword>
<organism evidence="2 3">
    <name type="scientific">Zophobas morio</name>
    <dbReference type="NCBI Taxonomy" id="2755281"/>
    <lineage>
        <taxon>Eukaryota</taxon>
        <taxon>Metazoa</taxon>
        <taxon>Ecdysozoa</taxon>
        <taxon>Arthropoda</taxon>
        <taxon>Hexapoda</taxon>
        <taxon>Insecta</taxon>
        <taxon>Pterygota</taxon>
        <taxon>Neoptera</taxon>
        <taxon>Endopterygota</taxon>
        <taxon>Coleoptera</taxon>
        <taxon>Polyphaga</taxon>
        <taxon>Cucujiformia</taxon>
        <taxon>Tenebrionidae</taxon>
        <taxon>Zophobas</taxon>
    </lineage>
</organism>
<feature type="chain" id="PRO_5041280442" evidence="1">
    <location>
        <begin position="20"/>
        <end position="244"/>
    </location>
</feature>
<evidence type="ECO:0000256" key="1">
    <source>
        <dbReference type="SAM" id="SignalP"/>
    </source>
</evidence>
<reference evidence="2" key="1">
    <citation type="journal article" date="2023" name="G3 (Bethesda)">
        <title>Whole genome assemblies of Zophobas morio and Tenebrio molitor.</title>
        <authorList>
            <person name="Kaur S."/>
            <person name="Stinson S.A."/>
            <person name="diCenzo G.C."/>
        </authorList>
    </citation>
    <scope>NUCLEOTIDE SEQUENCE</scope>
    <source>
        <strain evidence="2">QUZm001</strain>
    </source>
</reference>
<comment type="caution">
    <text evidence="2">The sequence shown here is derived from an EMBL/GenBank/DDBJ whole genome shotgun (WGS) entry which is preliminary data.</text>
</comment>
<sequence length="244" mass="28576">MSKIFLVIILSIQLLTVTALYQESYDANIYTAMQRRLYSRYLLEDNYLKFCRQDLWCVEKEEPIKQNKKLIMSNDNEMKVTCIYCFNPCINITLLEPTLPVACTTQEININMSKIFLVIILSIQLLTVTAFYPESYDVDIYTAIKRSLYLRNIPEDSCQLKMCRSDLWCLESGEPIKQYHELKMSNDKEMKLICVYCFNPEKTFKPKPGVTQYKNVIRFNQVGPGCYRPKDQLKEVPNGCKCPK</sequence>